<proteinExistence type="predicted"/>
<reference evidence="2" key="1">
    <citation type="submission" date="2016-11" db="EMBL/GenBank/DDBJ databases">
        <authorList>
            <person name="Varghese N."/>
            <person name="Submissions S."/>
        </authorList>
    </citation>
    <scope>NUCLEOTIDE SEQUENCE [LARGE SCALE GENOMIC DNA]</scope>
    <source>
        <strain evidence="2">CGMCC 1.2749</strain>
    </source>
</reference>
<dbReference type="OrthoDB" id="9845129at2"/>
<dbReference type="RefSeq" id="WP_073210789.1">
    <property type="nucleotide sequence ID" value="NZ_FRCL01000015.1"/>
</dbReference>
<dbReference type="Proteomes" id="UP000184092">
    <property type="component" value="Unassembled WGS sequence"/>
</dbReference>
<dbReference type="AlphaFoldDB" id="A0A1M7P9Y4"/>
<gene>
    <name evidence="1" type="ORF">SAMN05216269_11516</name>
</gene>
<evidence type="ECO:0000313" key="2">
    <source>
        <dbReference type="Proteomes" id="UP000184092"/>
    </source>
</evidence>
<evidence type="ECO:0000313" key="1">
    <source>
        <dbReference type="EMBL" id="SHN13599.1"/>
    </source>
</evidence>
<accession>A0A1M7P9Y4</accession>
<keyword evidence="2" id="KW-1185">Reference proteome</keyword>
<dbReference type="STRING" id="178356.SAMN05216269_11516"/>
<sequence length="134" mass="16285">MKYDLRNTQISETVKWFEKKIEFIETCYSVINEVNIFNKTEVIAAKKYYRIYIEIIADLPEIKSHANKFEYEVMFFSTIPEYFYYPSKGLDENHIVLNYEWICKSCKIRLKDAPFKLEIKDYIQETDSYFSKFD</sequence>
<name>A0A1M7P9Y4_9FLAO</name>
<dbReference type="EMBL" id="FRCL01000015">
    <property type="protein sequence ID" value="SHN13599.1"/>
    <property type="molecule type" value="Genomic_DNA"/>
</dbReference>
<protein>
    <submittedName>
        <fullName evidence="1">Uncharacterized protein</fullName>
    </submittedName>
</protein>
<organism evidence="1 2">
    <name type="scientific">Flavobacterium xinjiangense</name>
    <dbReference type="NCBI Taxonomy" id="178356"/>
    <lineage>
        <taxon>Bacteria</taxon>
        <taxon>Pseudomonadati</taxon>
        <taxon>Bacteroidota</taxon>
        <taxon>Flavobacteriia</taxon>
        <taxon>Flavobacteriales</taxon>
        <taxon>Flavobacteriaceae</taxon>
        <taxon>Flavobacterium</taxon>
    </lineage>
</organism>